<dbReference type="Proteomes" id="UP000479710">
    <property type="component" value="Unassembled WGS sequence"/>
</dbReference>
<gene>
    <name evidence="3" type="ORF">E2562_004862</name>
</gene>
<name>A0A6G1C3U4_9ORYZ</name>
<proteinExistence type="predicted"/>
<feature type="compositionally biased region" description="Low complexity" evidence="1">
    <location>
        <begin position="85"/>
        <end position="97"/>
    </location>
</feature>
<feature type="region of interest" description="Disordered" evidence="1">
    <location>
        <begin position="85"/>
        <end position="136"/>
    </location>
</feature>
<dbReference type="AlphaFoldDB" id="A0A6G1C3U4"/>
<feature type="chain" id="PRO_5026076187" description="DUF834 domain-containing protein" evidence="2">
    <location>
        <begin position="21"/>
        <end position="136"/>
    </location>
</feature>
<reference evidence="3 4" key="1">
    <citation type="submission" date="2019-11" db="EMBL/GenBank/DDBJ databases">
        <title>Whole genome sequence of Oryza granulata.</title>
        <authorList>
            <person name="Li W."/>
        </authorList>
    </citation>
    <scope>NUCLEOTIDE SEQUENCE [LARGE SCALE GENOMIC DNA]</scope>
    <source>
        <strain evidence="4">cv. Menghai</strain>
        <tissue evidence="3">Leaf</tissue>
    </source>
</reference>
<feature type="compositionally biased region" description="Basic residues" evidence="1">
    <location>
        <begin position="127"/>
        <end position="136"/>
    </location>
</feature>
<comment type="caution">
    <text evidence="3">The sequence shown here is derived from an EMBL/GenBank/DDBJ whole genome shotgun (WGS) entry which is preliminary data.</text>
</comment>
<keyword evidence="4" id="KW-1185">Reference proteome</keyword>
<evidence type="ECO:0000256" key="2">
    <source>
        <dbReference type="SAM" id="SignalP"/>
    </source>
</evidence>
<organism evidence="3 4">
    <name type="scientific">Oryza meyeriana var. granulata</name>
    <dbReference type="NCBI Taxonomy" id="110450"/>
    <lineage>
        <taxon>Eukaryota</taxon>
        <taxon>Viridiplantae</taxon>
        <taxon>Streptophyta</taxon>
        <taxon>Embryophyta</taxon>
        <taxon>Tracheophyta</taxon>
        <taxon>Spermatophyta</taxon>
        <taxon>Magnoliopsida</taxon>
        <taxon>Liliopsida</taxon>
        <taxon>Poales</taxon>
        <taxon>Poaceae</taxon>
        <taxon>BOP clade</taxon>
        <taxon>Oryzoideae</taxon>
        <taxon>Oryzeae</taxon>
        <taxon>Oryzinae</taxon>
        <taxon>Oryza</taxon>
        <taxon>Oryza meyeriana</taxon>
    </lineage>
</organism>
<evidence type="ECO:0000313" key="3">
    <source>
        <dbReference type="EMBL" id="KAF0894850.1"/>
    </source>
</evidence>
<accession>A0A6G1C3U4</accession>
<evidence type="ECO:0000256" key="1">
    <source>
        <dbReference type="SAM" id="MobiDB-lite"/>
    </source>
</evidence>
<feature type="signal peptide" evidence="2">
    <location>
        <begin position="1"/>
        <end position="20"/>
    </location>
</feature>
<evidence type="ECO:0000313" key="4">
    <source>
        <dbReference type="Proteomes" id="UP000479710"/>
    </source>
</evidence>
<protein>
    <recommendedName>
        <fullName evidence="5">DUF834 domain-containing protein</fullName>
    </recommendedName>
</protein>
<sequence length="136" mass="14618">MLLLIVIIVVVCEDLHNGVACIPTWPRRPIFYLGASRRVIAAKAVGARRRKMGRFPPLLRSDRPRPIAVEAVSVHDRLPGTEVVGAEQEGATATAGDGEVKAAVGAGEEGTWRSGEEEEESGALGKGNRRRRSPGR</sequence>
<keyword evidence="2" id="KW-0732">Signal</keyword>
<dbReference type="EMBL" id="SPHZ02000010">
    <property type="protein sequence ID" value="KAF0894850.1"/>
    <property type="molecule type" value="Genomic_DNA"/>
</dbReference>
<evidence type="ECO:0008006" key="5">
    <source>
        <dbReference type="Google" id="ProtNLM"/>
    </source>
</evidence>